<evidence type="ECO:0000259" key="4">
    <source>
        <dbReference type="PROSITE" id="PS50893"/>
    </source>
</evidence>
<accession>A0A415BP79</accession>
<evidence type="ECO:0000256" key="2">
    <source>
        <dbReference type="ARBA" id="ARBA00022741"/>
    </source>
</evidence>
<name>A0A415BP79_PHOVU</name>
<keyword evidence="3 5" id="KW-0067">ATP-binding</keyword>
<dbReference type="EMBL" id="QRLF01000025">
    <property type="protein sequence ID" value="RHI88702.1"/>
    <property type="molecule type" value="Genomic_DNA"/>
</dbReference>
<proteinExistence type="predicted"/>
<evidence type="ECO:0000313" key="6">
    <source>
        <dbReference type="Proteomes" id="UP000285777"/>
    </source>
</evidence>
<dbReference type="Gene3D" id="3.40.50.300">
    <property type="entry name" value="P-loop containing nucleotide triphosphate hydrolases"/>
    <property type="match status" value="1"/>
</dbReference>
<dbReference type="GO" id="GO:0005524">
    <property type="term" value="F:ATP binding"/>
    <property type="evidence" value="ECO:0007669"/>
    <property type="project" value="UniProtKB-KW"/>
</dbReference>
<evidence type="ECO:0000256" key="3">
    <source>
        <dbReference type="ARBA" id="ARBA00022840"/>
    </source>
</evidence>
<evidence type="ECO:0000313" key="5">
    <source>
        <dbReference type="EMBL" id="RHI88702.1"/>
    </source>
</evidence>
<sequence>MMIEVKNLSFSYGKKKQSVFNDFSLTLDKGSVYGLLGKNGTGKSTLLYLMTGLLRPQAGQVLYKGVDVSMRYPLTLQDMFLVPEEFALPSVSLKRYLKLNTPFYPNFSNELLNACLHDFDMNEDIHLGELSMGQKKKAFMCFALATNTSLLVMDEPSNGLDIPSKSQFRKVIASGMTDEKAVIISTHQVRDIDSLLDHVVIIDGTRVLLNEPVKTICEKLYFAEQGMNEPTDTALYVQPSVQGNSVIFPNAHNEETNLNLEVLFNAMLTEREKMQFLFNK</sequence>
<dbReference type="RefSeq" id="WP_118291406.1">
    <property type="nucleotide sequence ID" value="NZ_QRLF01000025.1"/>
</dbReference>
<dbReference type="SUPFAM" id="SSF52540">
    <property type="entry name" value="P-loop containing nucleoside triphosphate hydrolases"/>
    <property type="match status" value="1"/>
</dbReference>
<organism evidence="5 6">
    <name type="scientific">Phocaeicola vulgatus</name>
    <name type="common">Bacteroides vulgatus</name>
    <dbReference type="NCBI Taxonomy" id="821"/>
    <lineage>
        <taxon>Bacteria</taxon>
        <taxon>Pseudomonadati</taxon>
        <taxon>Bacteroidota</taxon>
        <taxon>Bacteroidia</taxon>
        <taxon>Bacteroidales</taxon>
        <taxon>Bacteroidaceae</taxon>
        <taxon>Phocaeicola</taxon>
    </lineage>
</organism>
<keyword evidence="1" id="KW-0813">Transport</keyword>
<protein>
    <submittedName>
        <fullName evidence="5">ATP-binding cassette domain-containing protein</fullName>
    </submittedName>
</protein>
<dbReference type="GO" id="GO:0016887">
    <property type="term" value="F:ATP hydrolysis activity"/>
    <property type="evidence" value="ECO:0007669"/>
    <property type="project" value="InterPro"/>
</dbReference>
<dbReference type="PROSITE" id="PS50893">
    <property type="entry name" value="ABC_TRANSPORTER_2"/>
    <property type="match status" value="1"/>
</dbReference>
<reference evidence="5 6" key="1">
    <citation type="submission" date="2018-08" db="EMBL/GenBank/DDBJ databases">
        <title>A genome reference for cultivated species of the human gut microbiota.</title>
        <authorList>
            <person name="Zou Y."/>
            <person name="Xue W."/>
            <person name="Luo G."/>
        </authorList>
    </citation>
    <scope>NUCLEOTIDE SEQUENCE [LARGE SCALE GENOMIC DNA]</scope>
    <source>
        <strain evidence="5 6">AM13-21</strain>
    </source>
</reference>
<keyword evidence="2" id="KW-0547">Nucleotide-binding</keyword>
<comment type="caution">
    <text evidence="5">The sequence shown here is derived from an EMBL/GenBank/DDBJ whole genome shotgun (WGS) entry which is preliminary data.</text>
</comment>
<feature type="domain" description="ABC transporter" evidence="4">
    <location>
        <begin position="3"/>
        <end position="229"/>
    </location>
</feature>
<dbReference type="InterPro" id="IPR003439">
    <property type="entry name" value="ABC_transporter-like_ATP-bd"/>
</dbReference>
<dbReference type="InterPro" id="IPR051782">
    <property type="entry name" value="ABC_Transporter_VariousFunc"/>
</dbReference>
<evidence type="ECO:0000256" key="1">
    <source>
        <dbReference type="ARBA" id="ARBA00022448"/>
    </source>
</evidence>
<gene>
    <name evidence="5" type="ORF">DW150_14700</name>
</gene>
<dbReference type="CDD" id="cd03230">
    <property type="entry name" value="ABC_DR_subfamily_A"/>
    <property type="match status" value="1"/>
</dbReference>
<dbReference type="InterPro" id="IPR027417">
    <property type="entry name" value="P-loop_NTPase"/>
</dbReference>
<dbReference type="InterPro" id="IPR003593">
    <property type="entry name" value="AAA+_ATPase"/>
</dbReference>
<dbReference type="Proteomes" id="UP000285777">
    <property type="component" value="Unassembled WGS sequence"/>
</dbReference>
<dbReference type="PANTHER" id="PTHR42939:SF1">
    <property type="entry name" value="ABC TRANSPORTER ATP-BINDING PROTEIN ALBC-RELATED"/>
    <property type="match status" value="1"/>
</dbReference>
<dbReference type="SMART" id="SM00382">
    <property type="entry name" value="AAA"/>
    <property type="match status" value="1"/>
</dbReference>
<dbReference type="Pfam" id="PF00005">
    <property type="entry name" value="ABC_tran"/>
    <property type="match status" value="1"/>
</dbReference>
<dbReference type="PANTHER" id="PTHR42939">
    <property type="entry name" value="ABC TRANSPORTER ATP-BINDING PROTEIN ALBC-RELATED"/>
    <property type="match status" value="1"/>
</dbReference>
<dbReference type="AlphaFoldDB" id="A0A415BP79"/>